<reference evidence="2 3" key="1">
    <citation type="submission" date="2017-04" db="EMBL/GenBank/DDBJ databases">
        <authorList>
            <person name="Afonso C.L."/>
            <person name="Miller P.J."/>
            <person name="Scott M.A."/>
            <person name="Spackman E."/>
            <person name="Goraichik I."/>
            <person name="Dimitrov K.M."/>
            <person name="Suarez D.L."/>
            <person name="Swayne D.E."/>
        </authorList>
    </citation>
    <scope>NUCLEOTIDE SEQUENCE [LARGE SCALE GENOMIC DNA]</scope>
    <source>
        <strain evidence="2 3">N3/975</strain>
    </source>
</reference>
<dbReference type="PANTHER" id="PTHR43798:SF33">
    <property type="entry name" value="HYDROLASE, PUTATIVE (AFU_ORTHOLOGUE AFUA_2G14860)-RELATED"/>
    <property type="match status" value="1"/>
</dbReference>
<accession>A0A1X7HM74</accession>
<evidence type="ECO:0000259" key="1">
    <source>
        <dbReference type="Pfam" id="PF00561"/>
    </source>
</evidence>
<evidence type="ECO:0000313" key="2">
    <source>
        <dbReference type="EMBL" id="SMF88219.1"/>
    </source>
</evidence>
<evidence type="ECO:0000313" key="3">
    <source>
        <dbReference type="Proteomes" id="UP000192940"/>
    </source>
</evidence>
<dbReference type="InterPro" id="IPR000073">
    <property type="entry name" value="AB_hydrolase_1"/>
</dbReference>
<dbReference type="InterPro" id="IPR050266">
    <property type="entry name" value="AB_hydrolase_sf"/>
</dbReference>
<dbReference type="PANTHER" id="PTHR43798">
    <property type="entry name" value="MONOACYLGLYCEROL LIPASE"/>
    <property type="match status" value="1"/>
</dbReference>
<dbReference type="Gene3D" id="3.40.50.1820">
    <property type="entry name" value="alpha/beta hydrolase"/>
    <property type="match status" value="1"/>
</dbReference>
<feature type="domain" description="AB hydrolase-1" evidence="1">
    <location>
        <begin position="53"/>
        <end position="175"/>
    </location>
</feature>
<dbReference type="EMBL" id="LT840184">
    <property type="protein sequence ID" value="SMF88219.1"/>
    <property type="molecule type" value="Genomic_DNA"/>
</dbReference>
<dbReference type="AlphaFoldDB" id="A0A1X7HM74"/>
<dbReference type="InterPro" id="IPR029058">
    <property type="entry name" value="AB_hydrolase_fold"/>
</dbReference>
<organism evidence="2 3">
    <name type="scientific">Paenibacillus uliginis N3/975</name>
    <dbReference type="NCBI Taxonomy" id="1313296"/>
    <lineage>
        <taxon>Bacteria</taxon>
        <taxon>Bacillati</taxon>
        <taxon>Bacillota</taxon>
        <taxon>Bacilli</taxon>
        <taxon>Bacillales</taxon>
        <taxon>Paenibacillaceae</taxon>
        <taxon>Paenibacillus</taxon>
    </lineage>
</organism>
<dbReference type="Pfam" id="PF00561">
    <property type="entry name" value="Abhydrolase_1"/>
    <property type="match status" value="1"/>
</dbReference>
<name>A0A1X7HM74_9BACL</name>
<gene>
    <name evidence="2" type="ORF">SAMN05661091_4182</name>
</gene>
<proteinExistence type="predicted"/>
<dbReference type="Proteomes" id="UP000192940">
    <property type="component" value="Chromosome I"/>
</dbReference>
<keyword evidence="3" id="KW-1185">Reference proteome</keyword>
<dbReference type="SUPFAM" id="SSF53474">
    <property type="entry name" value="alpha/beta-Hydrolases"/>
    <property type="match status" value="1"/>
</dbReference>
<dbReference type="RefSeq" id="WP_208914943.1">
    <property type="nucleotide sequence ID" value="NZ_LT840184.1"/>
</dbReference>
<sequence length="294" mass="33061">MPKVFKSEKKQKAVYESYNHLLAEWDVAYEEKVIEGTYGNTHLIIAGNPDHIPVLLFHGVGDNSAVMWIYNIKDLSKEFHVIAVDAIGGAGKSQPNGNYSKGFNQVLWIEELLDALKLDKVYAIGVSYGCYLVQLFKCKLPNRFDKIVGLAGGPSVEGYKTNNLRKMLLFLPEALFPTPKNVAKLLKKLSGDGGDSFIRKPALLSHWHILLKSFNNASMMLHKTPSISKPDFKISREEGLFMLGDQDRLSYYPESIKAFEELNLTYKIIKGAGHSINHEQADLINSEIVRFLTK</sequence>
<protein>
    <submittedName>
        <fullName evidence="2">Pimeloyl-ACP methyl ester carboxylesterase</fullName>
    </submittedName>
</protein>
<dbReference type="GO" id="GO:0016020">
    <property type="term" value="C:membrane"/>
    <property type="evidence" value="ECO:0007669"/>
    <property type="project" value="TreeGrafter"/>
</dbReference>
<dbReference type="STRING" id="1313296.SAMN05661091_4182"/>